<comment type="function">
    <text evidence="12">Plant lipoxygenase may be involved in a number of diverse aspects of plant physiology including growth and development, pest resistance, and senescence or responses to wounding.</text>
</comment>
<keyword evidence="6" id="KW-0223">Dioxygenase</keyword>
<dbReference type="PRINTS" id="PR00087">
    <property type="entry name" value="LIPOXYGENASE"/>
</dbReference>
<dbReference type="PROSITE" id="PS00081">
    <property type="entry name" value="LIPOXYGENASE_2"/>
    <property type="match status" value="1"/>
</dbReference>
<evidence type="ECO:0000256" key="11">
    <source>
        <dbReference type="PROSITE-ProRule" id="PRU00152"/>
    </source>
</evidence>
<dbReference type="FunFam" id="3.10.450.60:FF:000002">
    <property type="entry name" value="Lipoxygenase"/>
    <property type="match status" value="1"/>
</dbReference>
<reference evidence="16" key="1">
    <citation type="submission" date="2015-02" db="EMBL/GenBank/DDBJ databases">
        <title>A transcriptome of Wollemia nobilis - a relic of Gondwana.</title>
        <authorList>
            <person name="Chia J.Y."/>
            <person name="Leong Y.S."/>
            <person name="Abdul Karim S."/>
            <person name="Wan Azmi N."/>
            <person name="Hercus R."/>
            <person name="Croft L."/>
        </authorList>
    </citation>
    <scope>NUCLEOTIDE SEQUENCE</scope>
    <source>
        <strain evidence="16">MaeBrown</strain>
        <tissue evidence="16">Leaf</tissue>
    </source>
</reference>
<evidence type="ECO:0000256" key="1">
    <source>
        <dbReference type="ARBA" id="ARBA00009419"/>
    </source>
</evidence>
<keyword evidence="4 12" id="KW-0925">Oxylipin biosynthesis</keyword>
<evidence type="ECO:0000256" key="2">
    <source>
        <dbReference type="ARBA" id="ARBA00022516"/>
    </source>
</evidence>
<dbReference type="InterPro" id="IPR001024">
    <property type="entry name" value="PLAT/LH2_dom"/>
</dbReference>
<dbReference type="SMART" id="SM00308">
    <property type="entry name" value="LH2"/>
    <property type="match status" value="1"/>
</dbReference>
<dbReference type="EC" id="1.13.11.-" evidence="12"/>
<keyword evidence="7" id="KW-0560">Oxidoreductase</keyword>
<keyword evidence="10 12" id="KW-0275">Fatty acid biosynthesis</keyword>
<dbReference type="PROSITE" id="PS51393">
    <property type="entry name" value="LIPOXYGENASE_3"/>
    <property type="match status" value="1"/>
</dbReference>
<dbReference type="GO" id="GO:0006633">
    <property type="term" value="P:fatty acid biosynthetic process"/>
    <property type="evidence" value="ECO:0007669"/>
    <property type="project" value="UniProtKB-KW"/>
</dbReference>
<dbReference type="InterPro" id="IPR000907">
    <property type="entry name" value="LipOase"/>
</dbReference>
<evidence type="ECO:0000256" key="6">
    <source>
        <dbReference type="ARBA" id="ARBA00022964"/>
    </source>
</evidence>
<dbReference type="InterPro" id="IPR013819">
    <property type="entry name" value="LipOase_C"/>
</dbReference>
<dbReference type="Gene3D" id="4.10.372.10">
    <property type="entry name" value="Lipoxygenase-1, Domain 3"/>
    <property type="match status" value="1"/>
</dbReference>
<keyword evidence="3" id="KW-0479">Metal-binding</keyword>
<dbReference type="GO" id="GO:0046872">
    <property type="term" value="F:metal ion binding"/>
    <property type="evidence" value="ECO:0007669"/>
    <property type="project" value="UniProtKB-UniRule"/>
</dbReference>
<proteinExistence type="inferred from homology"/>
<dbReference type="PROSITE" id="PS50095">
    <property type="entry name" value="PLAT"/>
    <property type="match status" value="1"/>
</dbReference>
<keyword evidence="8" id="KW-0408">Iron</keyword>
<dbReference type="CDD" id="cd01751">
    <property type="entry name" value="PLAT_LH2"/>
    <property type="match status" value="1"/>
</dbReference>
<evidence type="ECO:0000259" key="14">
    <source>
        <dbReference type="PROSITE" id="PS50095"/>
    </source>
</evidence>
<dbReference type="GO" id="GO:0016702">
    <property type="term" value="F:oxidoreductase activity, acting on single donors with incorporation of molecular oxygen, incorporation of two atoms of oxygen"/>
    <property type="evidence" value="ECO:0007669"/>
    <property type="project" value="InterPro"/>
</dbReference>
<feature type="region of interest" description="Disordered" evidence="13">
    <location>
        <begin position="204"/>
        <end position="236"/>
    </location>
</feature>
<dbReference type="GO" id="GO:0031408">
    <property type="term" value="P:oxylipin biosynthetic process"/>
    <property type="evidence" value="ECO:0007669"/>
    <property type="project" value="UniProtKB-UniRule"/>
</dbReference>
<sequence>MNGQSKSGSNIVKGVVVLQKKNVLDSNDFHAGLVDNISELLGRGVSLQLVGSTDTNSVNGTPKLSEQAFLQKWISTPKGVVTEQTSHPVEFNWHTNFGIPGVFLIKNSHRHEFFLNSVTLEVPGHGNVHFVCNSWVYPASRYNKDRIFFSNRTYLPSETPPALLKMRNEELENLRGNGTGKRKEWDRVYDYDFYNDLGNPDKDEEYSRPVLGGSEEFPYPRRGRTGRAANKTDPTTESRLSLVSSLDIFVPRDERFGHLKMADFLAYGLKSVAQFSLPELKSRFDSTRNEFDSFDDIMELYSDGIKLPDNPLLAAAKSLIPLELIKELVRTDGEKLISFPKPQIIAADQLAWRKDEEFAREMLSGVNPVCIQRLQKFPPRSELDPEIYGPQMSSITASDIEKSIDGIEIELALEGNKLFILDHHDVFMPYLNRINALDSTKIYATRTILFLKEDGTMKPVAIELSLPSSQKGSWFRKVLTPAEEGVQGALWQLAKAYVAVNDSGYHQLISHWLKTHAVIEPFVIATNRQLSAMHPVYKLLHPHFRDTMHINALARQILINAGGVLERTVFPGKYAMEMSAVIYKNHWRFDQEGLPADLLKRGVAVENEEEPSGVRLLIEDYPFAVDGLEIWSAIETWVKEYLSFYYRNDEAVKSDTELQAWWYEIKNVGHGDKKNEAWWYKMESVEELRKSLTTIIWVASALHAALNFGQYPYAGYMPNRPTVSRRFIPEEGSQEFSELVDNPDLFFLRTVPNQFQTTLGIALIEILSRHPTDEVYLGQRAASDWTDDGHVLEAFERFGSRLKEIEKNITERNKDERLKNRGGPAQVEYTLLYPDTSNVNGKGGLTGKGIPNSVSI</sequence>
<dbReference type="Gene3D" id="3.10.450.60">
    <property type="match status" value="1"/>
</dbReference>
<evidence type="ECO:0000256" key="12">
    <source>
        <dbReference type="RuleBase" id="RU003975"/>
    </source>
</evidence>
<comment type="caution">
    <text evidence="11">Lacks conserved residue(s) required for the propagation of feature annotation.</text>
</comment>
<comment type="pathway">
    <text evidence="12">Lipid metabolism; oxylipin biosynthesis.</text>
</comment>
<dbReference type="FunFam" id="1.20.245.10:FF:000002">
    <property type="entry name" value="Lipoxygenase"/>
    <property type="match status" value="1"/>
</dbReference>
<dbReference type="PANTHER" id="PTHR11771">
    <property type="entry name" value="LIPOXYGENASE"/>
    <property type="match status" value="1"/>
</dbReference>
<organism evidence="16">
    <name type="scientific">Wollemia nobilis</name>
    <dbReference type="NCBI Taxonomy" id="56998"/>
    <lineage>
        <taxon>Eukaryota</taxon>
        <taxon>Viridiplantae</taxon>
        <taxon>Streptophyta</taxon>
        <taxon>Embryophyta</taxon>
        <taxon>Tracheophyta</taxon>
        <taxon>Spermatophyta</taxon>
        <taxon>Pinopsida</taxon>
        <taxon>Pinidae</taxon>
        <taxon>Conifers II</taxon>
        <taxon>Araucariales</taxon>
        <taxon>Araucariaceae</taxon>
        <taxon>Wollemia</taxon>
    </lineage>
</organism>
<dbReference type="Pfam" id="PF00305">
    <property type="entry name" value="Lipoxygenase"/>
    <property type="match status" value="1"/>
</dbReference>
<dbReference type="EMBL" id="GCHU01009740">
    <property type="protein sequence ID" value="JAG88143.1"/>
    <property type="molecule type" value="Transcribed_RNA"/>
</dbReference>
<dbReference type="InterPro" id="IPR020834">
    <property type="entry name" value="LipOase_CS"/>
</dbReference>
<evidence type="ECO:0000313" key="16">
    <source>
        <dbReference type="EMBL" id="JAG88143.1"/>
    </source>
</evidence>
<comment type="similarity">
    <text evidence="1 12">Belongs to the lipoxygenase family.</text>
</comment>
<evidence type="ECO:0000256" key="7">
    <source>
        <dbReference type="ARBA" id="ARBA00023002"/>
    </source>
</evidence>
<dbReference type="Gene3D" id="2.60.60.20">
    <property type="entry name" value="PLAT/LH2 domain"/>
    <property type="match status" value="1"/>
</dbReference>
<evidence type="ECO:0000256" key="3">
    <source>
        <dbReference type="ARBA" id="ARBA00022723"/>
    </source>
</evidence>
<accession>A0A0C9S917</accession>
<dbReference type="Gene3D" id="4.10.375.10">
    <property type="entry name" value="Lipoxygenase-1, Domain 2"/>
    <property type="match status" value="1"/>
</dbReference>
<protein>
    <recommendedName>
        <fullName evidence="12">Lipoxygenase</fullName>
        <ecNumber evidence="12">1.13.11.-</ecNumber>
    </recommendedName>
</protein>
<evidence type="ECO:0000259" key="15">
    <source>
        <dbReference type="PROSITE" id="PS51393"/>
    </source>
</evidence>
<dbReference type="UniPathway" id="UPA00382"/>
<keyword evidence="9" id="KW-0443">Lipid metabolism</keyword>
<dbReference type="InterPro" id="IPR036226">
    <property type="entry name" value="LipOase_C_sf"/>
</dbReference>
<dbReference type="SUPFAM" id="SSF48484">
    <property type="entry name" value="Lipoxigenase"/>
    <property type="match status" value="1"/>
</dbReference>
<dbReference type="InterPro" id="IPR001246">
    <property type="entry name" value="LipOase_plant"/>
</dbReference>
<dbReference type="PRINTS" id="PR00468">
    <property type="entry name" value="PLTLPOXGNASE"/>
</dbReference>
<feature type="domain" description="Lipoxygenase" evidence="15">
    <location>
        <begin position="153"/>
        <end position="856"/>
    </location>
</feature>
<keyword evidence="5" id="KW-0276">Fatty acid metabolism</keyword>
<dbReference type="InterPro" id="IPR036392">
    <property type="entry name" value="PLAT/LH2_dom_sf"/>
</dbReference>
<dbReference type="GO" id="GO:0034440">
    <property type="term" value="P:lipid oxidation"/>
    <property type="evidence" value="ECO:0007669"/>
    <property type="project" value="InterPro"/>
</dbReference>
<evidence type="ECO:0000256" key="8">
    <source>
        <dbReference type="ARBA" id="ARBA00023004"/>
    </source>
</evidence>
<name>A0A0C9S917_9CONI</name>
<dbReference type="Gene3D" id="1.20.245.10">
    <property type="entry name" value="Lipoxygenase-1, Domain 5"/>
    <property type="match status" value="1"/>
</dbReference>
<feature type="domain" description="PLAT" evidence="14">
    <location>
        <begin position="23"/>
        <end position="150"/>
    </location>
</feature>
<evidence type="ECO:0000256" key="9">
    <source>
        <dbReference type="ARBA" id="ARBA00023098"/>
    </source>
</evidence>
<dbReference type="SUPFAM" id="SSF49723">
    <property type="entry name" value="Lipase/lipooxygenase domain (PLAT/LH2 domain)"/>
    <property type="match status" value="1"/>
</dbReference>
<dbReference type="AlphaFoldDB" id="A0A0C9S917"/>
<dbReference type="FunFam" id="4.10.375.10:FF:000001">
    <property type="entry name" value="Lipoxygenase"/>
    <property type="match status" value="1"/>
</dbReference>
<keyword evidence="2 12" id="KW-0444">Lipid biosynthesis</keyword>
<evidence type="ECO:0000256" key="4">
    <source>
        <dbReference type="ARBA" id="ARBA00022767"/>
    </source>
</evidence>
<evidence type="ECO:0000256" key="10">
    <source>
        <dbReference type="ARBA" id="ARBA00023160"/>
    </source>
</evidence>
<evidence type="ECO:0000256" key="13">
    <source>
        <dbReference type="SAM" id="MobiDB-lite"/>
    </source>
</evidence>
<dbReference type="Pfam" id="PF01477">
    <property type="entry name" value="PLAT"/>
    <property type="match status" value="1"/>
</dbReference>
<dbReference type="InterPro" id="IPR027433">
    <property type="entry name" value="Lipoxygenase_dom_3"/>
</dbReference>
<evidence type="ECO:0000256" key="5">
    <source>
        <dbReference type="ARBA" id="ARBA00022832"/>
    </source>
</evidence>
<dbReference type="InterPro" id="IPR042057">
    <property type="entry name" value="Lipoxy_PLAT/LH2"/>
</dbReference>